<dbReference type="Proteomes" id="UP000198588">
    <property type="component" value="Unassembled WGS sequence"/>
</dbReference>
<accession>A0A1G5ZVU6</accession>
<dbReference type="EMBL" id="FMXM01000034">
    <property type="protein sequence ID" value="SDA98740.1"/>
    <property type="molecule type" value="Genomic_DNA"/>
</dbReference>
<reference evidence="1 2" key="1">
    <citation type="submission" date="2016-10" db="EMBL/GenBank/DDBJ databases">
        <authorList>
            <person name="de Groot N.N."/>
        </authorList>
    </citation>
    <scope>NUCLEOTIDE SEQUENCE [LARGE SCALE GENOMIC DNA]</scope>
    <source>
        <strain evidence="1 2">CGMCC 1.12097</strain>
    </source>
</reference>
<proteinExistence type="predicted"/>
<dbReference type="AlphaFoldDB" id="A0A1G5ZVU6"/>
<evidence type="ECO:0000313" key="1">
    <source>
        <dbReference type="EMBL" id="SDA98740.1"/>
    </source>
</evidence>
<organism evidence="1 2">
    <name type="scientific">Mesorhizobium qingshengii</name>
    <dbReference type="NCBI Taxonomy" id="1165689"/>
    <lineage>
        <taxon>Bacteria</taxon>
        <taxon>Pseudomonadati</taxon>
        <taxon>Pseudomonadota</taxon>
        <taxon>Alphaproteobacteria</taxon>
        <taxon>Hyphomicrobiales</taxon>
        <taxon>Phyllobacteriaceae</taxon>
        <taxon>Mesorhizobium</taxon>
    </lineage>
</organism>
<protein>
    <submittedName>
        <fullName evidence="1">Uncharacterized protein</fullName>
    </submittedName>
</protein>
<name>A0A1G5ZVU6_9HYPH</name>
<evidence type="ECO:0000313" key="2">
    <source>
        <dbReference type="Proteomes" id="UP000198588"/>
    </source>
</evidence>
<gene>
    <name evidence="1" type="ORF">SAMN02927914_06328</name>
</gene>
<sequence>MDCAAVTSGAENCGRKASGFRGTIRPALSPAVRKPARRRSPISFSALIVCDTRASFFVRPDYDLASAVPGSFAIAPAPDMVDALRRDYINTIAMIFGTGPSAEEILASAAKIEANFNDRA</sequence>